<protein>
    <submittedName>
        <fullName evidence="5">Efflux RND transporter periplasmic adaptor subunit</fullName>
    </submittedName>
</protein>
<reference evidence="5" key="1">
    <citation type="submission" date="2021-08" db="EMBL/GenBank/DDBJ databases">
        <title>Genome of a novel bacterium of the phylum Verrucomicrobia, Oleiharenicola sp. KSB-15.</title>
        <authorList>
            <person name="Chung J.-H."/>
            <person name="Ahn J.-H."/>
            <person name="Yoon Y."/>
            <person name="Kim D.-Y."/>
            <person name="An S.-H."/>
            <person name="Park I."/>
            <person name="Yeon J."/>
        </authorList>
    </citation>
    <scope>NUCLEOTIDE SEQUENCE</scope>
    <source>
        <strain evidence="5">KSB-15</strain>
    </source>
</reference>
<dbReference type="SUPFAM" id="SSF111369">
    <property type="entry name" value="HlyD-like secretion proteins"/>
    <property type="match status" value="1"/>
</dbReference>
<dbReference type="InterPro" id="IPR051909">
    <property type="entry name" value="MFP_Cation_Efflux"/>
</dbReference>
<dbReference type="PANTHER" id="PTHR30097:SF4">
    <property type="entry name" value="SLR6042 PROTEIN"/>
    <property type="match status" value="1"/>
</dbReference>
<accession>A0A8F9TUS2</accession>
<dbReference type="GO" id="GO:0015679">
    <property type="term" value="P:plasma membrane copper ion transport"/>
    <property type="evidence" value="ECO:0007669"/>
    <property type="project" value="TreeGrafter"/>
</dbReference>
<evidence type="ECO:0000256" key="2">
    <source>
        <dbReference type="ARBA" id="ARBA00022448"/>
    </source>
</evidence>
<dbReference type="Gene3D" id="1.10.287.470">
    <property type="entry name" value="Helix hairpin bin"/>
    <property type="match status" value="1"/>
</dbReference>
<dbReference type="GO" id="GO:0060003">
    <property type="term" value="P:copper ion export"/>
    <property type="evidence" value="ECO:0007669"/>
    <property type="project" value="TreeGrafter"/>
</dbReference>
<keyword evidence="2" id="KW-0813">Transport</keyword>
<dbReference type="PANTHER" id="PTHR30097">
    <property type="entry name" value="CATION EFFLUX SYSTEM PROTEIN CUSB"/>
    <property type="match status" value="1"/>
</dbReference>
<proteinExistence type="inferred from homology"/>
<dbReference type="GO" id="GO:0030313">
    <property type="term" value="C:cell envelope"/>
    <property type="evidence" value="ECO:0007669"/>
    <property type="project" value="TreeGrafter"/>
</dbReference>
<dbReference type="Gene3D" id="2.40.420.20">
    <property type="match status" value="1"/>
</dbReference>
<organism evidence="5 6">
    <name type="scientific">Horticoccus luteus</name>
    <dbReference type="NCBI Taxonomy" id="2862869"/>
    <lineage>
        <taxon>Bacteria</taxon>
        <taxon>Pseudomonadati</taxon>
        <taxon>Verrucomicrobiota</taxon>
        <taxon>Opitutia</taxon>
        <taxon>Opitutales</taxon>
        <taxon>Opitutaceae</taxon>
        <taxon>Horticoccus</taxon>
    </lineage>
</organism>
<dbReference type="KEGG" id="ole:K0B96_03245"/>
<dbReference type="GO" id="GO:0022857">
    <property type="term" value="F:transmembrane transporter activity"/>
    <property type="evidence" value="ECO:0007669"/>
    <property type="project" value="InterPro"/>
</dbReference>
<dbReference type="Gene3D" id="2.40.50.100">
    <property type="match status" value="1"/>
</dbReference>
<sequence length="369" mass="38214">MKKFILLLLLAALVFGVWFWWRHRATPQPAPEPATTATVEVTPLALREIAQTVASFGLVTAAPSSERMAVATFDGVVRRVAVAPGTRVAAGDVLVELALTPDAQLALDSARSAADLAEKNRADTQQRYDLQLATRTELLTTQQAAQDAKLKVASLLARGAGGDGRVLAPVDGFVSKVDATTGAWVAAGTPLAAVTAGDGLEAQLGLEATDATRVAAGQKVTLTSATRPHTAATTTTVRTVGRVVDAVSGAIDARAPLPPGAPFLLGEHVRALIEVHREKALVAPRRALLPDGDREILFTVKDGKAVRHEVHAGVTAGDVVAVSGPDLQAGEPVVTLGNYELEDGMAVHVGPPAADGQTDNPSDAKAPQP</sequence>
<comment type="similarity">
    <text evidence="1">Belongs to the membrane fusion protein (MFP) (TC 8.A.1) family.</text>
</comment>
<dbReference type="NCBIfam" id="TIGR01730">
    <property type="entry name" value="RND_mfp"/>
    <property type="match status" value="1"/>
</dbReference>
<evidence type="ECO:0000256" key="1">
    <source>
        <dbReference type="ARBA" id="ARBA00009477"/>
    </source>
</evidence>
<dbReference type="Gene3D" id="2.40.30.170">
    <property type="match status" value="1"/>
</dbReference>
<evidence type="ECO:0000313" key="5">
    <source>
        <dbReference type="EMBL" id="QYM79649.1"/>
    </source>
</evidence>
<dbReference type="AlphaFoldDB" id="A0A8F9TUS2"/>
<feature type="domain" description="YknX-like C-terminal permuted SH3-like" evidence="4">
    <location>
        <begin position="281"/>
        <end position="349"/>
    </location>
</feature>
<dbReference type="Proteomes" id="UP000825051">
    <property type="component" value="Chromosome"/>
</dbReference>
<dbReference type="EMBL" id="CP080507">
    <property type="protein sequence ID" value="QYM79649.1"/>
    <property type="molecule type" value="Genomic_DNA"/>
</dbReference>
<dbReference type="GO" id="GO:0016020">
    <property type="term" value="C:membrane"/>
    <property type="evidence" value="ECO:0007669"/>
    <property type="project" value="InterPro"/>
</dbReference>
<evidence type="ECO:0000259" key="4">
    <source>
        <dbReference type="Pfam" id="PF25989"/>
    </source>
</evidence>
<dbReference type="InterPro" id="IPR058637">
    <property type="entry name" value="YknX-like_C"/>
</dbReference>
<gene>
    <name evidence="5" type="ORF">K0B96_03245</name>
</gene>
<evidence type="ECO:0000256" key="3">
    <source>
        <dbReference type="SAM" id="MobiDB-lite"/>
    </source>
</evidence>
<dbReference type="Pfam" id="PF25989">
    <property type="entry name" value="YknX_C"/>
    <property type="match status" value="1"/>
</dbReference>
<dbReference type="InterPro" id="IPR006143">
    <property type="entry name" value="RND_pump_MFP"/>
</dbReference>
<feature type="region of interest" description="Disordered" evidence="3">
    <location>
        <begin position="348"/>
        <end position="369"/>
    </location>
</feature>
<dbReference type="RefSeq" id="WP_220163823.1">
    <property type="nucleotide sequence ID" value="NZ_CP080507.1"/>
</dbReference>
<name>A0A8F9TUS2_9BACT</name>
<evidence type="ECO:0000313" key="6">
    <source>
        <dbReference type="Proteomes" id="UP000825051"/>
    </source>
</evidence>
<keyword evidence="6" id="KW-1185">Reference proteome</keyword>